<dbReference type="AlphaFoldDB" id="A0A0R1GX79"/>
<evidence type="ECO:0000256" key="4">
    <source>
        <dbReference type="ARBA" id="ARBA00023125"/>
    </source>
</evidence>
<organism evidence="10 11">
    <name type="scientific">Amylolactobacillus amylotrophicus DSM 20534</name>
    <dbReference type="NCBI Taxonomy" id="1423722"/>
    <lineage>
        <taxon>Bacteria</taxon>
        <taxon>Bacillati</taxon>
        <taxon>Bacillota</taxon>
        <taxon>Bacilli</taxon>
        <taxon>Lactobacillales</taxon>
        <taxon>Lactobacillaceae</taxon>
        <taxon>Amylolactobacillus</taxon>
    </lineage>
</organism>
<keyword evidence="5 6" id="KW-0804">Transcription</keyword>
<evidence type="ECO:0000259" key="8">
    <source>
        <dbReference type="Pfam" id="PF01709"/>
    </source>
</evidence>
<keyword evidence="10" id="KW-0548">Nucleotidyltransferase</keyword>
<dbReference type="EMBL" id="AZCV01000001">
    <property type="protein sequence ID" value="KRK38736.1"/>
    <property type="molecule type" value="Genomic_DNA"/>
</dbReference>
<comment type="subcellular location">
    <subcellularLocation>
        <location evidence="6">Cytoplasm</location>
    </subcellularLocation>
</comment>
<feature type="domain" description="TACO1/YebC-like second and third" evidence="8">
    <location>
        <begin position="87"/>
        <end position="243"/>
    </location>
</feature>
<dbReference type="Gene3D" id="1.10.10.200">
    <property type="match status" value="1"/>
</dbReference>
<dbReference type="Gene3D" id="3.30.70.980">
    <property type="match status" value="2"/>
</dbReference>
<dbReference type="InterPro" id="IPR002876">
    <property type="entry name" value="Transcrip_reg_TACO1-like"/>
</dbReference>
<proteinExistence type="inferred from homology"/>
<dbReference type="SUPFAM" id="SSF75625">
    <property type="entry name" value="YebC-like"/>
    <property type="match status" value="1"/>
</dbReference>
<dbReference type="FunFam" id="3.30.70.980:FF:000002">
    <property type="entry name" value="Probable transcriptional regulatory protein YebC"/>
    <property type="match status" value="1"/>
</dbReference>
<evidence type="ECO:0000259" key="9">
    <source>
        <dbReference type="Pfam" id="PF20772"/>
    </source>
</evidence>
<evidence type="ECO:0000313" key="11">
    <source>
        <dbReference type="Proteomes" id="UP000050909"/>
    </source>
</evidence>
<evidence type="ECO:0000256" key="1">
    <source>
        <dbReference type="ARBA" id="ARBA00008724"/>
    </source>
</evidence>
<keyword evidence="10" id="KW-0808">Transferase</keyword>
<feature type="domain" description="TACO1/YebC-like N-terminal" evidence="9">
    <location>
        <begin position="11"/>
        <end position="81"/>
    </location>
</feature>
<keyword evidence="2 6" id="KW-0963">Cytoplasm</keyword>
<dbReference type="PANTHER" id="PTHR12532:SF6">
    <property type="entry name" value="TRANSCRIPTIONAL REGULATORY PROTEIN YEBC-RELATED"/>
    <property type="match status" value="1"/>
</dbReference>
<dbReference type="Proteomes" id="UP000050909">
    <property type="component" value="Unassembled WGS sequence"/>
</dbReference>
<evidence type="ECO:0000256" key="5">
    <source>
        <dbReference type="ARBA" id="ARBA00023163"/>
    </source>
</evidence>
<keyword evidence="4 6" id="KW-0238">DNA-binding</keyword>
<dbReference type="Pfam" id="PF20772">
    <property type="entry name" value="TACO1_YebC_N"/>
    <property type="match status" value="1"/>
</dbReference>
<evidence type="ECO:0000256" key="2">
    <source>
        <dbReference type="ARBA" id="ARBA00022490"/>
    </source>
</evidence>
<dbReference type="FunFam" id="1.10.10.200:FF:000002">
    <property type="entry name" value="Probable transcriptional regulatory protein CLM62_37755"/>
    <property type="match status" value="1"/>
</dbReference>
<feature type="region of interest" description="Disordered" evidence="7">
    <location>
        <begin position="1"/>
        <end position="27"/>
    </location>
</feature>
<accession>A0A0R1GX79</accession>
<keyword evidence="11" id="KW-1185">Reference proteome</keyword>
<dbReference type="GO" id="GO:0016779">
    <property type="term" value="F:nucleotidyltransferase activity"/>
    <property type="evidence" value="ECO:0007669"/>
    <property type="project" value="UniProtKB-KW"/>
</dbReference>
<evidence type="ECO:0000256" key="6">
    <source>
        <dbReference type="HAMAP-Rule" id="MF_00693"/>
    </source>
</evidence>
<dbReference type="InterPro" id="IPR048300">
    <property type="entry name" value="TACO1_YebC-like_2nd/3rd_dom"/>
</dbReference>
<evidence type="ECO:0000313" key="10">
    <source>
        <dbReference type="EMBL" id="KRK38736.1"/>
    </source>
</evidence>
<dbReference type="PATRIC" id="fig|1423722.3.peg.434"/>
<comment type="similarity">
    <text evidence="1 6">Belongs to the TACO1 family.</text>
</comment>
<dbReference type="PANTHER" id="PTHR12532">
    <property type="entry name" value="TRANSLATIONAL ACTIVATOR OF CYTOCHROME C OXIDASE 1"/>
    <property type="match status" value="1"/>
</dbReference>
<dbReference type="InterPro" id="IPR026564">
    <property type="entry name" value="Transcrip_reg_TACO1-like_dom3"/>
</dbReference>
<gene>
    <name evidence="10" type="ORF">FC62_GL000426</name>
</gene>
<dbReference type="NCBIfam" id="TIGR01033">
    <property type="entry name" value="YebC/PmpR family DNA-binding transcriptional regulator"/>
    <property type="match status" value="1"/>
</dbReference>
<dbReference type="Pfam" id="PF01709">
    <property type="entry name" value="Transcrip_reg"/>
    <property type="match status" value="1"/>
</dbReference>
<name>A0A0R1GX79_9LACO</name>
<dbReference type="InterPro" id="IPR029072">
    <property type="entry name" value="YebC-like"/>
</dbReference>
<dbReference type="InterPro" id="IPR017856">
    <property type="entry name" value="Integrase-like_N"/>
</dbReference>
<keyword evidence="3 6" id="KW-0805">Transcription regulation</keyword>
<dbReference type="NCBIfam" id="NF001030">
    <property type="entry name" value="PRK00110.1"/>
    <property type="match status" value="1"/>
</dbReference>
<evidence type="ECO:0000256" key="3">
    <source>
        <dbReference type="ARBA" id="ARBA00023015"/>
    </source>
</evidence>
<evidence type="ECO:0000256" key="7">
    <source>
        <dbReference type="SAM" id="MobiDB-lite"/>
    </source>
</evidence>
<sequence length="249" mass="27267">MKEGDQMSGHSKWHNIQGRKNAQDAKRGKIFQKLSREIYMAAKSGGPDPSGNPSLRLVLDKARSANMPKDNIQRAIKKAEGGDATHYDEITYEGYGPAGVAIFVQALTDNKNRTASDVRVAFTRNGGSLGATGSVSYMFDRKGYIVIDRTTTDADEDTVLMDIMDAGADDLQTSDEAFEIYTDAKDFTAVRDALEQAGYQLAVSELTMIPQNSLEVPADELEKLQHLVDALEDSDDVQDVYTSASNLEE</sequence>
<dbReference type="InterPro" id="IPR049083">
    <property type="entry name" value="TACO1_YebC_N"/>
</dbReference>
<dbReference type="NCBIfam" id="NF009044">
    <property type="entry name" value="PRK12378.1"/>
    <property type="match status" value="1"/>
</dbReference>
<dbReference type="HAMAP" id="MF_00693">
    <property type="entry name" value="Transcrip_reg_TACO1"/>
    <property type="match status" value="1"/>
</dbReference>
<dbReference type="GO" id="GO:0005829">
    <property type="term" value="C:cytosol"/>
    <property type="evidence" value="ECO:0007669"/>
    <property type="project" value="TreeGrafter"/>
</dbReference>
<protein>
    <recommendedName>
        <fullName evidence="6">Probable transcriptional regulatory protein FC62_GL000426</fullName>
    </recommendedName>
</protein>
<dbReference type="GO" id="GO:0006355">
    <property type="term" value="P:regulation of DNA-templated transcription"/>
    <property type="evidence" value="ECO:0007669"/>
    <property type="project" value="UniProtKB-UniRule"/>
</dbReference>
<dbReference type="GO" id="GO:0003677">
    <property type="term" value="F:DNA binding"/>
    <property type="evidence" value="ECO:0007669"/>
    <property type="project" value="UniProtKB-UniRule"/>
</dbReference>
<reference evidence="10 11" key="1">
    <citation type="journal article" date="2015" name="Genome Announc.">
        <title>Expanding the biotechnology potential of lactobacilli through comparative genomics of 213 strains and associated genera.</title>
        <authorList>
            <person name="Sun Z."/>
            <person name="Harris H.M."/>
            <person name="McCann A."/>
            <person name="Guo C."/>
            <person name="Argimon S."/>
            <person name="Zhang W."/>
            <person name="Yang X."/>
            <person name="Jeffery I.B."/>
            <person name="Cooney J.C."/>
            <person name="Kagawa T.F."/>
            <person name="Liu W."/>
            <person name="Song Y."/>
            <person name="Salvetti E."/>
            <person name="Wrobel A."/>
            <person name="Rasinkangas P."/>
            <person name="Parkhill J."/>
            <person name="Rea M.C."/>
            <person name="O'Sullivan O."/>
            <person name="Ritari J."/>
            <person name="Douillard F.P."/>
            <person name="Paul Ross R."/>
            <person name="Yang R."/>
            <person name="Briner A.E."/>
            <person name="Felis G.E."/>
            <person name="de Vos W.M."/>
            <person name="Barrangou R."/>
            <person name="Klaenhammer T.R."/>
            <person name="Caufield P.W."/>
            <person name="Cui Y."/>
            <person name="Zhang H."/>
            <person name="O'Toole P.W."/>
        </authorList>
    </citation>
    <scope>NUCLEOTIDE SEQUENCE [LARGE SCALE GENOMIC DNA]</scope>
    <source>
        <strain evidence="10 11">DSM 20534</strain>
    </source>
</reference>
<comment type="caution">
    <text evidence="10">The sequence shown here is derived from an EMBL/GenBank/DDBJ whole genome shotgun (WGS) entry which is preliminary data.</text>
</comment>